<dbReference type="GO" id="GO:0005634">
    <property type="term" value="C:nucleus"/>
    <property type="evidence" value="ECO:0007669"/>
    <property type="project" value="TreeGrafter"/>
</dbReference>
<feature type="region of interest" description="Disordered" evidence="1">
    <location>
        <begin position="245"/>
        <end position="265"/>
    </location>
</feature>
<feature type="region of interest" description="Disordered" evidence="1">
    <location>
        <begin position="1"/>
        <end position="42"/>
    </location>
</feature>
<dbReference type="Proteomes" id="UP001044222">
    <property type="component" value="Chromosome 17"/>
</dbReference>
<accession>A0A9D3RM35</accession>
<protein>
    <recommendedName>
        <fullName evidence="4">Coiled-coil domain-containing protein 137</fullName>
    </recommendedName>
</protein>
<feature type="compositionally biased region" description="Basic and acidic residues" evidence="1">
    <location>
        <begin position="7"/>
        <end position="23"/>
    </location>
</feature>
<comment type="caution">
    <text evidence="2">The sequence shown here is derived from an EMBL/GenBank/DDBJ whole genome shotgun (WGS) entry which is preliminary data.</text>
</comment>
<dbReference type="InterPro" id="IPR026680">
    <property type="entry name" value="CCDC137"/>
</dbReference>
<keyword evidence="3" id="KW-1185">Reference proteome</keyword>
<feature type="region of interest" description="Disordered" evidence="1">
    <location>
        <begin position="60"/>
        <end position="84"/>
    </location>
</feature>
<dbReference type="EMBL" id="JAFIRN010000017">
    <property type="protein sequence ID" value="KAG5832692.1"/>
    <property type="molecule type" value="Genomic_DNA"/>
</dbReference>
<feature type="compositionally biased region" description="Basic residues" evidence="1">
    <location>
        <begin position="151"/>
        <end position="160"/>
    </location>
</feature>
<dbReference type="PANTHER" id="PTHR21838">
    <property type="entry name" value="COILED-COIL DOMAIN-CONTAINING PROTEIN 137"/>
    <property type="match status" value="1"/>
</dbReference>
<evidence type="ECO:0000313" key="3">
    <source>
        <dbReference type="Proteomes" id="UP001044222"/>
    </source>
</evidence>
<reference evidence="2" key="1">
    <citation type="submission" date="2021-01" db="EMBL/GenBank/DDBJ databases">
        <title>A chromosome-scale assembly of European eel, Anguilla anguilla.</title>
        <authorList>
            <person name="Henkel C."/>
            <person name="Jong-Raadsen S.A."/>
            <person name="Dufour S."/>
            <person name="Weltzien F.-A."/>
            <person name="Palstra A.P."/>
            <person name="Pelster B."/>
            <person name="Spaink H.P."/>
            <person name="Van Den Thillart G.E."/>
            <person name="Jansen H."/>
            <person name="Zahm M."/>
            <person name="Klopp C."/>
            <person name="Cedric C."/>
            <person name="Louis A."/>
            <person name="Berthelot C."/>
            <person name="Parey E."/>
            <person name="Roest Crollius H."/>
            <person name="Montfort J."/>
            <person name="Robinson-Rechavi M."/>
            <person name="Bucao C."/>
            <person name="Bouchez O."/>
            <person name="Gislard M."/>
            <person name="Lluch J."/>
            <person name="Milhes M."/>
            <person name="Lampietro C."/>
            <person name="Lopez Roques C."/>
            <person name="Donnadieu C."/>
            <person name="Braasch I."/>
            <person name="Desvignes T."/>
            <person name="Postlethwait J."/>
            <person name="Bobe J."/>
            <person name="Guiguen Y."/>
            <person name="Dirks R."/>
        </authorList>
    </citation>
    <scope>NUCLEOTIDE SEQUENCE</scope>
    <source>
        <strain evidence="2">Tag_6206</strain>
        <tissue evidence="2">Liver</tissue>
    </source>
</reference>
<sequence length="265" mass="31054">MGKKQNIKPDESLLRTSKKEQPFGKKKQKRDAKPKQEEHLQQIPFRLREIMKSKERMKIGARKMKKNKAVALKQNADRSQATGAIPVPHFRRRQRESEKAYLRRMNRETQHVLFLTKNQLDRKPELTQEEQEHPADKRKSEKKKEFDKVRLQRLQKKKAERRQEEEEKELYTDTVQFGEVAMAPPCLTTKPRKAACKTAGATKGLLLNSLLGHTPVSTAKSSMARQRIMEEERQRVVQAYRLLKKAKQERKESQRAGLGRLQNPQ</sequence>
<organism evidence="2 3">
    <name type="scientific">Anguilla anguilla</name>
    <name type="common">European freshwater eel</name>
    <name type="synonym">Muraena anguilla</name>
    <dbReference type="NCBI Taxonomy" id="7936"/>
    <lineage>
        <taxon>Eukaryota</taxon>
        <taxon>Metazoa</taxon>
        <taxon>Chordata</taxon>
        <taxon>Craniata</taxon>
        <taxon>Vertebrata</taxon>
        <taxon>Euteleostomi</taxon>
        <taxon>Actinopterygii</taxon>
        <taxon>Neopterygii</taxon>
        <taxon>Teleostei</taxon>
        <taxon>Anguilliformes</taxon>
        <taxon>Anguillidae</taxon>
        <taxon>Anguilla</taxon>
    </lineage>
</organism>
<feature type="compositionally biased region" description="Basic and acidic residues" evidence="1">
    <location>
        <begin position="119"/>
        <end position="150"/>
    </location>
</feature>
<feature type="compositionally biased region" description="Basic and acidic residues" evidence="1">
    <location>
        <begin position="31"/>
        <end position="42"/>
    </location>
</feature>
<dbReference type="AlphaFoldDB" id="A0A9D3RM35"/>
<proteinExistence type="predicted"/>
<feature type="region of interest" description="Disordered" evidence="1">
    <location>
        <begin position="116"/>
        <end position="168"/>
    </location>
</feature>
<evidence type="ECO:0000313" key="2">
    <source>
        <dbReference type="EMBL" id="KAG5832692.1"/>
    </source>
</evidence>
<evidence type="ECO:0000256" key="1">
    <source>
        <dbReference type="SAM" id="MobiDB-lite"/>
    </source>
</evidence>
<name>A0A9D3RM35_ANGAN</name>
<gene>
    <name evidence="2" type="ORF">ANANG_G00293840</name>
</gene>
<evidence type="ECO:0008006" key="4">
    <source>
        <dbReference type="Google" id="ProtNLM"/>
    </source>
</evidence>
<dbReference type="PANTHER" id="PTHR21838:SF2">
    <property type="entry name" value="COILED-COIL DOMAIN-CONTAINING PROTEIN 137"/>
    <property type="match status" value="1"/>
</dbReference>